<name>C1GEP9_PARBD</name>
<organism evidence="1 2">
    <name type="scientific">Paracoccidioides brasiliensis (strain Pb18)</name>
    <dbReference type="NCBI Taxonomy" id="502780"/>
    <lineage>
        <taxon>Eukaryota</taxon>
        <taxon>Fungi</taxon>
        <taxon>Dikarya</taxon>
        <taxon>Ascomycota</taxon>
        <taxon>Pezizomycotina</taxon>
        <taxon>Eurotiomycetes</taxon>
        <taxon>Eurotiomycetidae</taxon>
        <taxon>Onygenales</taxon>
        <taxon>Ajellomycetaceae</taxon>
        <taxon>Paracoccidioides</taxon>
    </lineage>
</organism>
<reference evidence="1 2" key="1">
    <citation type="journal article" date="2011" name="PLoS Genet.">
        <title>Comparative genomic analysis of human fungal pathogens causing paracoccidioidomycosis.</title>
        <authorList>
            <person name="Desjardins C.A."/>
            <person name="Champion M.D."/>
            <person name="Holder J.W."/>
            <person name="Muszewska A."/>
            <person name="Goldberg J."/>
            <person name="Bailao A.M."/>
            <person name="Brigido M.M."/>
            <person name="Ferreira M.E."/>
            <person name="Garcia A.M."/>
            <person name="Grynberg M."/>
            <person name="Gujja S."/>
            <person name="Heiman D.I."/>
            <person name="Henn M.R."/>
            <person name="Kodira C.D."/>
            <person name="Leon-Narvaez H."/>
            <person name="Longo L.V."/>
            <person name="Ma L.J."/>
            <person name="Malavazi I."/>
            <person name="Matsuo A.L."/>
            <person name="Morais F.V."/>
            <person name="Pereira M."/>
            <person name="Rodriguez-Brito S."/>
            <person name="Sakthikumar S."/>
            <person name="Salem-Izacc S.M."/>
            <person name="Sykes S.M."/>
            <person name="Teixeira M.M."/>
            <person name="Vallejo M.C."/>
            <person name="Walter M.E."/>
            <person name="Yandava C."/>
            <person name="Young S."/>
            <person name="Zeng Q."/>
            <person name="Zucker J."/>
            <person name="Felipe M.S."/>
            <person name="Goldman G.H."/>
            <person name="Haas B.J."/>
            <person name="McEwen J.G."/>
            <person name="Nino-Vega G."/>
            <person name="Puccia R."/>
            <person name="San-Blas G."/>
            <person name="Soares C.M."/>
            <person name="Birren B.W."/>
            <person name="Cuomo C.A."/>
        </authorList>
    </citation>
    <scope>NUCLEOTIDE SEQUENCE [LARGE SCALE GENOMIC DNA]</scope>
    <source>
        <strain evidence="1 2">Pb18</strain>
    </source>
</reference>
<dbReference type="EMBL" id="KN275963">
    <property type="protein sequence ID" value="EEH49656.2"/>
    <property type="molecule type" value="Genomic_DNA"/>
</dbReference>
<dbReference type="VEuPathDB" id="FungiDB:PADG_05735"/>
<protein>
    <submittedName>
        <fullName evidence="1">Uncharacterized protein</fullName>
    </submittedName>
</protein>
<dbReference type="GeneID" id="22584611"/>
<accession>C1GEP9</accession>
<dbReference type="RefSeq" id="XP_010761195.1">
    <property type="nucleotide sequence ID" value="XM_010762893.1"/>
</dbReference>
<proteinExistence type="predicted"/>
<evidence type="ECO:0000313" key="1">
    <source>
        <dbReference type="EMBL" id="EEH49656.2"/>
    </source>
</evidence>
<evidence type="ECO:0000313" key="2">
    <source>
        <dbReference type="Proteomes" id="UP000001628"/>
    </source>
</evidence>
<gene>
    <name evidence="1" type="ORF">PADG_05735</name>
</gene>
<dbReference type="HOGENOM" id="CLU_2386803_0_0_1"/>
<sequence length="94" mass="10634">MSAVATGYEESCRTPLAMIRQFHRKDAVICGTLSGGDWFRKTEDFPRLRLVVKLITACEEIDKLGGQFEHYEHGLEMLHISQFSVVRANPPPSL</sequence>
<dbReference type="Proteomes" id="UP000001628">
    <property type="component" value="Unassembled WGS sequence"/>
</dbReference>
<dbReference type="InParanoid" id="C1GEP9"/>
<dbReference type="KEGG" id="pbn:PADG_05735"/>
<dbReference type="AlphaFoldDB" id="C1GEP9"/>
<keyword evidence="2" id="KW-1185">Reference proteome</keyword>